<dbReference type="eggNOG" id="ENOG502Z82Q">
    <property type="taxonomic scope" value="Bacteria"/>
</dbReference>
<evidence type="ECO:0000313" key="2">
    <source>
        <dbReference type="Proteomes" id="UP000007177"/>
    </source>
</evidence>
<accession>H6LCR2</accession>
<dbReference type="GO" id="GO:0032259">
    <property type="term" value="P:methylation"/>
    <property type="evidence" value="ECO:0007669"/>
    <property type="project" value="UniProtKB-KW"/>
</dbReference>
<dbReference type="EC" id="2.1.1.-" evidence="1"/>
<evidence type="ECO:0000313" key="1">
    <source>
        <dbReference type="EMBL" id="AFA49049.1"/>
    </source>
</evidence>
<name>H6LCR2_ACEWD</name>
<keyword evidence="2" id="KW-1185">Reference proteome</keyword>
<dbReference type="AlphaFoldDB" id="H6LCR2"/>
<dbReference type="EMBL" id="CP002987">
    <property type="protein sequence ID" value="AFA49049.1"/>
    <property type="molecule type" value="Genomic_DNA"/>
</dbReference>
<sequence length="464" mass="50501">MEDKMKKTFNKLAISKLDDFVYGSCPNPVTTKSGMVIGGGLVYPELNFTLPGMDVNDATMDKAARIYTDIITTSLQRAAELKSPGVLIEFETIPDFTEVPAYGRRINQILIDEIKAAADKYGLKATLRTTPNDLREMSRPPVMRGGKYWDTMLELFNNCAKDGTDFLSIESTGGKEIHDDALVKADIRKSILAMGVLGCIDMEFLWAEIVKICDAHDCLPAGDSACGFANTAMVLAEKGFIPRSFAAVVRVVAVPRSLVAFEQGCVGPDKDCAYEGPYLKAITGCPISMEGKTAAPAHMSPVGNVAACVCDVWSNESIQQVLLLSGMAPVVGMEQLIYDCRLMNAATAKGQQFMMRDLLSDSDASLDPQAYVLSPEVVLRISAEIVKATPDGHLAMTIAAARGAIEEIKAGITSGKVQADKRDMKWLDKMSRQIDTIPNDPHEFYKMMEPELDLTTFTASEYGL</sequence>
<organism evidence="1 2">
    <name type="scientific">Acetobacterium woodii (strain ATCC 29683 / DSM 1030 / JCM 2381 / KCTC 1655 / WB1)</name>
    <dbReference type="NCBI Taxonomy" id="931626"/>
    <lineage>
        <taxon>Bacteria</taxon>
        <taxon>Bacillati</taxon>
        <taxon>Bacillota</taxon>
        <taxon>Clostridia</taxon>
        <taxon>Eubacteriales</taxon>
        <taxon>Eubacteriaceae</taxon>
        <taxon>Acetobacterium</taxon>
    </lineage>
</organism>
<dbReference type="Pfam" id="PF12176">
    <property type="entry name" value="MtaB"/>
    <property type="match status" value="1"/>
</dbReference>
<dbReference type="HOGENOM" id="CLU_588790_0_0_9"/>
<dbReference type="SMR" id="H6LCR2"/>
<dbReference type="KEGG" id="awo:Awo_c22760"/>
<protein>
    <submittedName>
        <fullName evidence="1">Methyltransferase 1 MttB18</fullName>
        <ecNumber evidence="1">2.1.1.-</ecNumber>
    </submittedName>
</protein>
<keyword evidence="1" id="KW-0808">Transferase</keyword>
<proteinExistence type="predicted"/>
<dbReference type="Proteomes" id="UP000007177">
    <property type="component" value="Chromosome"/>
</dbReference>
<reference evidence="1 2" key="2">
    <citation type="journal article" date="2012" name="PLoS ONE">
        <title>An ancient pathway combining carbon dioxide fixation with the generation and utilization of a sodium ion gradient for ATP synthesis.</title>
        <authorList>
            <person name="Poehlein A."/>
            <person name="Schmidt S."/>
            <person name="Kaster A.K."/>
            <person name="Goenrich M."/>
            <person name="Vollmers J."/>
            <person name="Thurmer A."/>
            <person name="Bertsch J."/>
            <person name="Schuchmann K."/>
            <person name="Voigt B."/>
            <person name="Hecker M."/>
            <person name="Daniel R."/>
            <person name="Thauer R.K."/>
            <person name="Gottschalk G."/>
            <person name="Muller V."/>
        </authorList>
    </citation>
    <scope>NUCLEOTIDE SEQUENCE [LARGE SCALE GENOMIC DNA]</scope>
    <source>
        <strain evidence="2">ATCC 29683 / DSM 1030 / JCM 2381 / KCTC 1655 / WB1</strain>
    </source>
</reference>
<dbReference type="InterPro" id="IPR021079">
    <property type="entry name" value="MeOH-cob_MeTrfase_bsu"/>
</dbReference>
<dbReference type="GO" id="GO:0008168">
    <property type="term" value="F:methyltransferase activity"/>
    <property type="evidence" value="ECO:0007669"/>
    <property type="project" value="UniProtKB-KW"/>
</dbReference>
<keyword evidence="1" id="KW-0489">Methyltransferase</keyword>
<gene>
    <name evidence="1" type="primary">mttB18</name>
    <name evidence="1" type="ordered locus">Awo_c22760</name>
</gene>
<dbReference type="STRING" id="931626.Awo_c22760"/>
<reference evidence="2" key="1">
    <citation type="submission" date="2011-07" db="EMBL/GenBank/DDBJ databases">
        <title>Complete genome sequence of Acetobacterium woodii.</title>
        <authorList>
            <person name="Poehlein A."/>
            <person name="Schmidt S."/>
            <person name="Kaster A.-K."/>
            <person name="Goenrich M."/>
            <person name="Vollmers J."/>
            <person name="Thuermer A."/>
            <person name="Gottschalk G."/>
            <person name="Thauer R.K."/>
            <person name="Daniel R."/>
            <person name="Mueller V."/>
        </authorList>
    </citation>
    <scope>NUCLEOTIDE SEQUENCE [LARGE SCALE GENOMIC DNA]</scope>
    <source>
        <strain evidence="2">ATCC 29683 / DSM 1030 / JCM 2381 / KCTC 1655 / WB1</strain>
    </source>
</reference>